<keyword evidence="2" id="KW-1185">Reference proteome</keyword>
<name>A0A914C6K7_9BILA</name>
<feature type="compositionally biased region" description="Low complexity" evidence="1">
    <location>
        <begin position="163"/>
        <end position="208"/>
    </location>
</feature>
<dbReference type="Proteomes" id="UP000887540">
    <property type="component" value="Unplaced"/>
</dbReference>
<evidence type="ECO:0000313" key="2">
    <source>
        <dbReference type="Proteomes" id="UP000887540"/>
    </source>
</evidence>
<protein>
    <submittedName>
        <fullName evidence="3">Uncharacterized protein</fullName>
    </submittedName>
</protein>
<feature type="compositionally biased region" description="Low complexity" evidence="1">
    <location>
        <begin position="44"/>
        <end position="62"/>
    </location>
</feature>
<dbReference type="AlphaFoldDB" id="A0A914C6K7"/>
<organism evidence="2 3">
    <name type="scientific">Acrobeloides nanus</name>
    <dbReference type="NCBI Taxonomy" id="290746"/>
    <lineage>
        <taxon>Eukaryota</taxon>
        <taxon>Metazoa</taxon>
        <taxon>Ecdysozoa</taxon>
        <taxon>Nematoda</taxon>
        <taxon>Chromadorea</taxon>
        <taxon>Rhabditida</taxon>
        <taxon>Tylenchina</taxon>
        <taxon>Cephalobomorpha</taxon>
        <taxon>Cephaloboidea</taxon>
        <taxon>Cephalobidae</taxon>
        <taxon>Acrobeloides</taxon>
    </lineage>
</organism>
<proteinExistence type="predicted"/>
<sequence>MSGDKELYERTIVEIDQSENSDSLEIGGLPITSMPSSTEATTKLLSTRTTTSTPTTAISRSTKSTHNKGGAIRLHEVTEKSRQSGVTIHAGSSIVLDESERASQDIPSMRYGRLHKNHEEGSTQVSLFSPASIEPVLSKSGSQHREKDTNPHRLRQHEHKGATRITTKTTTSPTKISTVPKSVVTVRPRTTTSSSTTERPTTNTTPLKTTVWPERASNDIVIPPDEPVDKKIHVIRVGPNDQYEHVIGSQEFSNIIQKEAMKALSTDSTASTTPENDLEYEDDAETFYEHDEQETKHPIHMVDVSRIQKSINSGEAEGPMNEYFDTGSLSHATRLSSTNLFELIFIFIFYLIIV</sequence>
<evidence type="ECO:0000313" key="3">
    <source>
        <dbReference type="WBParaSite" id="ACRNAN_Path_434.g1640.t1"/>
    </source>
</evidence>
<feature type="region of interest" description="Disordered" evidence="1">
    <location>
        <begin position="135"/>
        <end position="208"/>
    </location>
</feature>
<reference evidence="3" key="1">
    <citation type="submission" date="2022-11" db="UniProtKB">
        <authorList>
            <consortium name="WormBaseParasite"/>
        </authorList>
    </citation>
    <scope>IDENTIFICATION</scope>
</reference>
<accession>A0A914C6K7</accession>
<evidence type="ECO:0000256" key="1">
    <source>
        <dbReference type="SAM" id="MobiDB-lite"/>
    </source>
</evidence>
<feature type="region of interest" description="Disordered" evidence="1">
    <location>
        <begin position="44"/>
        <end position="68"/>
    </location>
</feature>
<dbReference type="WBParaSite" id="ACRNAN_Path_434.g1640.t1">
    <property type="protein sequence ID" value="ACRNAN_Path_434.g1640.t1"/>
    <property type="gene ID" value="ACRNAN_Path_434.g1640"/>
</dbReference>